<accession>A0A5N5DE58</accession>
<evidence type="ECO:0000313" key="2">
    <source>
        <dbReference type="EMBL" id="KAB2575412.1"/>
    </source>
</evidence>
<feature type="compositionally biased region" description="Basic and acidic residues" evidence="1">
    <location>
        <begin position="202"/>
        <end position="213"/>
    </location>
</feature>
<name>A0A5N5DE58_9PEZI</name>
<feature type="compositionally biased region" description="Polar residues" evidence="1">
    <location>
        <begin position="38"/>
        <end position="57"/>
    </location>
</feature>
<feature type="compositionally biased region" description="Polar residues" evidence="1">
    <location>
        <begin position="746"/>
        <end position="767"/>
    </location>
</feature>
<gene>
    <name evidence="2" type="ORF">DBV05_g5891</name>
</gene>
<feature type="region of interest" description="Disordered" evidence="1">
    <location>
        <begin position="172"/>
        <end position="402"/>
    </location>
</feature>
<feature type="compositionally biased region" description="Polar residues" evidence="1">
    <location>
        <begin position="370"/>
        <end position="379"/>
    </location>
</feature>
<evidence type="ECO:0000313" key="3">
    <source>
        <dbReference type="Proteomes" id="UP000325902"/>
    </source>
</evidence>
<organism evidence="2 3">
    <name type="scientific">Lasiodiplodia theobromae</name>
    <dbReference type="NCBI Taxonomy" id="45133"/>
    <lineage>
        <taxon>Eukaryota</taxon>
        <taxon>Fungi</taxon>
        <taxon>Dikarya</taxon>
        <taxon>Ascomycota</taxon>
        <taxon>Pezizomycotina</taxon>
        <taxon>Dothideomycetes</taxon>
        <taxon>Dothideomycetes incertae sedis</taxon>
        <taxon>Botryosphaeriales</taxon>
        <taxon>Botryosphaeriaceae</taxon>
        <taxon>Lasiodiplodia</taxon>
    </lineage>
</organism>
<dbReference type="AlphaFoldDB" id="A0A5N5DE58"/>
<protein>
    <submittedName>
        <fullName evidence="2">Uncharacterized protein</fullName>
    </submittedName>
</protein>
<feature type="region of interest" description="Disordered" evidence="1">
    <location>
        <begin position="683"/>
        <end position="767"/>
    </location>
</feature>
<dbReference type="Proteomes" id="UP000325902">
    <property type="component" value="Unassembled WGS sequence"/>
</dbReference>
<feature type="compositionally biased region" description="Basic and acidic residues" evidence="1">
    <location>
        <begin position="226"/>
        <end position="264"/>
    </location>
</feature>
<feature type="region of interest" description="Disordered" evidence="1">
    <location>
        <begin position="1"/>
        <end position="136"/>
    </location>
</feature>
<feature type="compositionally biased region" description="Basic and acidic residues" evidence="1">
    <location>
        <begin position="80"/>
        <end position="91"/>
    </location>
</feature>
<evidence type="ECO:0000256" key="1">
    <source>
        <dbReference type="SAM" id="MobiDB-lite"/>
    </source>
</evidence>
<proteinExistence type="predicted"/>
<feature type="compositionally biased region" description="Basic and acidic residues" evidence="1">
    <location>
        <begin position="507"/>
        <end position="527"/>
    </location>
</feature>
<feature type="compositionally biased region" description="Acidic residues" evidence="1">
    <location>
        <begin position="631"/>
        <end position="643"/>
    </location>
</feature>
<reference evidence="2 3" key="1">
    <citation type="journal article" date="2019" name="Sci. Rep.">
        <title>A multi-omics analysis of the grapevine pathogen Lasiodiplodia theobromae reveals that temperature affects the expression of virulence- and pathogenicity-related genes.</title>
        <authorList>
            <person name="Felix C."/>
            <person name="Meneses R."/>
            <person name="Goncalves M.F.M."/>
            <person name="Tilleman L."/>
            <person name="Duarte A.S."/>
            <person name="Jorrin-Novo J.V."/>
            <person name="Van de Peer Y."/>
            <person name="Deforce D."/>
            <person name="Van Nieuwerburgh F."/>
            <person name="Esteves A.C."/>
            <person name="Alves A."/>
        </authorList>
    </citation>
    <scope>NUCLEOTIDE SEQUENCE [LARGE SCALE GENOMIC DNA]</scope>
    <source>
        <strain evidence="2 3">LA-SOL3</strain>
    </source>
</reference>
<sequence>MASSSRDDITALPVTHALRTSPHLRPALRNDSDIPYNFQPNAHSQAGPHTSLQPSGSHRSKLQKRPSKDGPPRRKSTKKRKDDQVREEEIRAMSAPIAIKRPAPQSGSTMRRDSKKVRRGFSRHFDNRPTSDVSLPMADSIQSSMTGSSEMLSTSYRVSALDVFAPRPTIRYSSSPPIYNWQHHAQERADVSRSNSQRRRISKEALKESKTIDDLADDMDAGTLRELMERDQRRKERKRKADEERLRRKLEKRAEKQRQKEASREQAAAARADAELDAAMGLGIEDRAPAAEVAQDGHAPRIITTPTRPPPTPAETTSSPVKTPVDDPVVATAQAVRYSQASQNLSPPTSPVHQHARGPSNVSDLPELTQEVTPSAIQPSTISRNSSLSRRRSSDVSKRGGWWSTFKRRPSALLKRRSVDQTTNVTAPSDISFSNTSRESMGRHALPAHLVQQPVRKASGTPVRTMSKFREDLPERMPLSPPDSRVQSPEVVSAKALSARRGLSETPDTHELEEPKSTEDGATKLRTDSPVSPAGRTSALMSGSLASVDSEGSWFSGRPVKRGSRAMRSSYGSSFRRPREDWNASYEELGIPDDEYFRRLTPGPEESWNVPNHEMQRKASSVALANNTDAGAEDDEDEDDQPTPEETVVHNSIVRKPTVVHRQARAKSQEGLLSFFPDEAQDASAGGEAMEGVIPATPVEDKTDSPTALEDSPEVTVHRASSINLSKGHARQFSGSSAKLLDIRSSRSSIDANRASATSQASPDPQS</sequence>
<dbReference type="EMBL" id="VCHE01000033">
    <property type="protein sequence ID" value="KAB2575412.1"/>
    <property type="molecule type" value="Genomic_DNA"/>
</dbReference>
<comment type="caution">
    <text evidence="2">The sequence shown here is derived from an EMBL/GenBank/DDBJ whole genome shotgun (WGS) entry which is preliminary data.</text>
</comment>
<dbReference type="OrthoDB" id="4152802at2759"/>
<feature type="compositionally biased region" description="Polar residues" evidence="1">
    <location>
        <begin position="337"/>
        <end position="347"/>
    </location>
</feature>
<feature type="region of interest" description="Disordered" evidence="1">
    <location>
        <begin position="597"/>
        <end position="654"/>
    </location>
</feature>
<feature type="region of interest" description="Disordered" evidence="1">
    <location>
        <begin position="469"/>
        <end position="585"/>
    </location>
</feature>
<feature type="compositionally biased region" description="Basic residues" evidence="1">
    <location>
        <begin position="113"/>
        <end position="122"/>
    </location>
</feature>
<keyword evidence="3" id="KW-1185">Reference proteome</keyword>